<dbReference type="EMBL" id="MAAO01000006">
    <property type="protein sequence ID" value="OUR96431.1"/>
    <property type="molecule type" value="Genomic_DNA"/>
</dbReference>
<organism evidence="1 2">
    <name type="scientific">Halobacteriovorax marinus</name>
    <dbReference type="NCBI Taxonomy" id="97084"/>
    <lineage>
        <taxon>Bacteria</taxon>
        <taxon>Pseudomonadati</taxon>
        <taxon>Bdellovibrionota</taxon>
        <taxon>Bacteriovoracia</taxon>
        <taxon>Bacteriovoracales</taxon>
        <taxon>Halobacteriovoraceae</taxon>
        <taxon>Halobacteriovorax</taxon>
    </lineage>
</organism>
<comment type="caution">
    <text evidence="1">The sequence shown here is derived from an EMBL/GenBank/DDBJ whole genome shotgun (WGS) entry which is preliminary data.</text>
</comment>
<accession>A0A1Y5FAA9</accession>
<gene>
    <name evidence="1" type="ORF">A9Q84_08750</name>
</gene>
<reference evidence="2" key="1">
    <citation type="journal article" date="2017" name="Proc. Natl. Acad. Sci. U.S.A.">
        <title>Simulation of Deepwater Horizon oil plume reveals substrate specialization within a complex community of hydrocarbon-degraders.</title>
        <authorList>
            <person name="Hu P."/>
            <person name="Dubinsky E.A."/>
            <person name="Probst A.J."/>
            <person name="Wang J."/>
            <person name="Sieber C.M.K."/>
            <person name="Tom L.M."/>
            <person name="Gardinali P."/>
            <person name="Banfield J.F."/>
            <person name="Atlas R.M."/>
            <person name="Andersen G.L."/>
        </authorList>
    </citation>
    <scope>NUCLEOTIDE SEQUENCE [LARGE SCALE GENOMIC DNA]</scope>
</reference>
<dbReference type="AlphaFoldDB" id="A0A1Y5FAA9"/>
<name>A0A1Y5FAA9_9BACT</name>
<evidence type="ECO:0000313" key="2">
    <source>
        <dbReference type="Proteomes" id="UP000196531"/>
    </source>
</evidence>
<evidence type="ECO:0008006" key="3">
    <source>
        <dbReference type="Google" id="ProtNLM"/>
    </source>
</evidence>
<proteinExistence type="predicted"/>
<sequence>MVEVKMRTKLLLSFLIFILSLKSFALLEIGADFSYDRNIFGSDRQSKHTSRTWRGSIAAYLWKNTALEINYNDSEDETIVRDTVEYPDLNVSILGQQTTIATKTYGVGLRQAFASRKSLIQPSISLGYAKSFKTTTSDYTIRDDAGGAVSTSVQAPVKSRRDSMFGTFSLKLRLSKRLGIRGSIQTYINAFDWNGAKDDLRYTVGLTWLL</sequence>
<evidence type="ECO:0000313" key="1">
    <source>
        <dbReference type="EMBL" id="OUR96431.1"/>
    </source>
</evidence>
<protein>
    <recommendedName>
        <fullName evidence="3">Outer membrane protein beta-barrel domain-containing protein</fullName>
    </recommendedName>
</protein>
<dbReference type="Proteomes" id="UP000196531">
    <property type="component" value="Unassembled WGS sequence"/>
</dbReference>